<evidence type="ECO:0000256" key="7">
    <source>
        <dbReference type="ARBA" id="ARBA00056605"/>
    </source>
</evidence>
<dbReference type="SFLD" id="SFLDG01129">
    <property type="entry name" value="C1.5:_HAD__Beta-PGM__Phosphata"/>
    <property type="match status" value="1"/>
</dbReference>
<evidence type="ECO:0000313" key="13">
    <source>
        <dbReference type="Ensembl" id="ENSCINP00000035185.1"/>
    </source>
</evidence>
<evidence type="ECO:0000256" key="9">
    <source>
        <dbReference type="ARBA" id="ARBA00070517"/>
    </source>
</evidence>
<dbReference type="NCBIfam" id="TIGR01509">
    <property type="entry name" value="HAD-SF-IA-v3"/>
    <property type="match status" value="1"/>
</dbReference>
<evidence type="ECO:0000256" key="4">
    <source>
        <dbReference type="ARBA" id="ARBA00022801"/>
    </source>
</evidence>
<comment type="catalytic activity">
    <reaction evidence="6">
        <text>psi-UMP + H2O = pseudouridine + phosphate</text>
        <dbReference type="Rhea" id="RHEA:10944"/>
        <dbReference type="ChEBI" id="CHEBI:15377"/>
        <dbReference type="ChEBI" id="CHEBI:17802"/>
        <dbReference type="ChEBI" id="CHEBI:43474"/>
        <dbReference type="ChEBI" id="CHEBI:58380"/>
        <dbReference type="EC" id="3.1.3.96"/>
    </reaction>
</comment>
<evidence type="ECO:0000256" key="12">
    <source>
        <dbReference type="ARBA" id="ARBA00083904"/>
    </source>
</evidence>
<evidence type="ECO:0000256" key="8">
    <source>
        <dbReference type="ARBA" id="ARBA00066578"/>
    </source>
</evidence>
<dbReference type="FunFam" id="1.10.150.240:FF:000001">
    <property type="entry name" value="Haloacid dehalogenase-like hydrolase domain"/>
    <property type="match status" value="1"/>
</dbReference>
<comment type="function">
    <text evidence="7">Dephosphorylates pseudouridine 5'-phosphate, a potential intermediate in rRNA degradation. Pseudouridine is then excreted intact in urine.</text>
</comment>
<dbReference type="Gene3D" id="1.10.150.240">
    <property type="entry name" value="Putative phosphatase, domain 2"/>
    <property type="match status" value="1"/>
</dbReference>
<dbReference type="HOGENOM" id="CLU_045011_13_0_1"/>
<dbReference type="GO" id="GO:0016791">
    <property type="term" value="F:phosphatase activity"/>
    <property type="evidence" value="ECO:0000318"/>
    <property type="project" value="GO_Central"/>
</dbReference>
<dbReference type="SFLD" id="SFLDS00003">
    <property type="entry name" value="Haloacid_Dehalogenase"/>
    <property type="match status" value="1"/>
</dbReference>
<dbReference type="GO" id="GO:0046872">
    <property type="term" value="F:metal ion binding"/>
    <property type="evidence" value="ECO:0007669"/>
    <property type="project" value="UniProtKB-KW"/>
</dbReference>
<evidence type="ECO:0000256" key="2">
    <source>
        <dbReference type="ARBA" id="ARBA00006171"/>
    </source>
</evidence>
<evidence type="ECO:0000256" key="1">
    <source>
        <dbReference type="ARBA" id="ARBA00001946"/>
    </source>
</evidence>
<dbReference type="InterPro" id="IPR041492">
    <property type="entry name" value="HAD_2"/>
</dbReference>
<dbReference type="EMBL" id="EAAA01001945">
    <property type="status" value="NOT_ANNOTATED_CDS"/>
    <property type="molecule type" value="Genomic_DNA"/>
</dbReference>
<dbReference type="GO" id="GO:1990738">
    <property type="term" value="F:pseudouridine 5'-phosphatase activity"/>
    <property type="evidence" value="ECO:0007669"/>
    <property type="project" value="UniProtKB-EC"/>
</dbReference>
<dbReference type="OMA" id="IWCPHPG"/>
<dbReference type="SFLD" id="SFLDG01135">
    <property type="entry name" value="C1.5.6:_HAD__Beta-PGM__Phospha"/>
    <property type="match status" value="1"/>
</dbReference>
<reference evidence="13" key="3">
    <citation type="submission" date="2025-08" db="UniProtKB">
        <authorList>
            <consortium name="Ensembl"/>
        </authorList>
    </citation>
    <scope>IDENTIFICATION</scope>
</reference>
<evidence type="ECO:0000256" key="5">
    <source>
        <dbReference type="ARBA" id="ARBA00022842"/>
    </source>
</evidence>
<keyword evidence="4" id="KW-0378">Hydrolase</keyword>
<dbReference type="STRING" id="7719.ENSCINP00000035185"/>
<dbReference type="InterPro" id="IPR006439">
    <property type="entry name" value="HAD-SF_hydro_IA"/>
</dbReference>
<keyword evidence="3" id="KW-0479">Metal-binding</keyword>
<dbReference type="FunCoup" id="H2XZV1">
    <property type="interactions" value="11"/>
</dbReference>
<evidence type="ECO:0000256" key="10">
    <source>
        <dbReference type="ARBA" id="ARBA00075025"/>
    </source>
</evidence>
<protein>
    <recommendedName>
        <fullName evidence="9">Pseudouridine-5'-phosphatase</fullName>
        <ecNumber evidence="8">3.1.3.96</ecNumber>
    </recommendedName>
    <alternativeName>
        <fullName evidence="10">Haloacid dehalogenase-like hydrolase domain-containing protein 1</fullName>
    </alternativeName>
    <alternativeName>
        <fullName evidence="11">Haloacid dehalogenase-like hydrolase domain-containing protein 1A</fullName>
    </alternativeName>
    <alternativeName>
        <fullName evidence="12">Pseudouridine-5'-monophosphatase</fullName>
    </alternativeName>
</protein>
<dbReference type="AlphaFoldDB" id="H2XZV1"/>
<organism evidence="13 14">
    <name type="scientific">Ciona intestinalis</name>
    <name type="common">Transparent sea squirt</name>
    <name type="synonym">Ascidia intestinalis</name>
    <dbReference type="NCBI Taxonomy" id="7719"/>
    <lineage>
        <taxon>Eukaryota</taxon>
        <taxon>Metazoa</taxon>
        <taxon>Chordata</taxon>
        <taxon>Tunicata</taxon>
        <taxon>Ascidiacea</taxon>
        <taxon>Phlebobranchia</taxon>
        <taxon>Cionidae</taxon>
        <taxon>Ciona</taxon>
    </lineage>
</organism>
<dbReference type="InParanoid" id="H2XZV1"/>
<keyword evidence="5" id="KW-0460">Magnesium</keyword>
<comment type="cofactor">
    <cofactor evidence="1">
        <name>Mg(2+)</name>
        <dbReference type="ChEBI" id="CHEBI:18420"/>
    </cofactor>
</comment>
<dbReference type="Ensembl" id="ENSCINT00000030249.1">
    <property type="protein sequence ID" value="ENSCINP00000035185.1"/>
    <property type="gene ID" value="ENSCING00000018905.1"/>
</dbReference>
<evidence type="ECO:0000313" key="14">
    <source>
        <dbReference type="Proteomes" id="UP000008144"/>
    </source>
</evidence>
<evidence type="ECO:0000256" key="11">
    <source>
        <dbReference type="ARBA" id="ARBA00075873"/>
    </source>
</evidence>
<name>H2XZV1_CIOIN</name>
<dbReference type="FunFam" id="3.40.50.1000:FF:000055">
    <property type="entry name" value="Haloacid dehalogenase-like hydrolase family protein"/>
    <property type="match status" value="1"/>
</dbReference>
<dbReference type="Gene3D" id="3.40.50.1000">
    <property type="entry name" value="HAD superfamily/HAD-like"/>
    <property type="match status" value="1"/>
</dbReference>
<dbReference type="Proteomes" id="UP000008144">
    <property type="component" value="Chromosome 4"/>
</dbReference>
<dbReference type="EC" id="3.1.3.96" evidence="8"/>
<dbReference type="InterPro" id="IPR036412">
    <property type="entry name" value="HAD-like_sf"/>
</dbReference>
<proteinExistence type="inferred from homology"/>
<reference evidence="14" key="1">
    <citation type="journal article" date="2002" name="Science">
        <title>The draft genome of Ciona intestinalis: insights into chordate and vertebrate origins.</title>
        <authorList>
            <person name="Dehal P."/>
            <person name="Satou Y."/>
            <person name="Campbell R.K."/>
            <person name="Chapman J."/>
            <person name="Degnan B."/>
            <person name="De Tomaso A."/>
            <person name="Davidson B."/>
            <person name="Di Gregorio A."/>
            <person name="Gelpke M."/>
            <person name="Goodstein D.M."/>
            <person name="Harafuji N."/>
            <person name="Hastings K.E."/>
            <person name="Ho I."/>
            <person name="Hotta K."/>
            <person name="Huang W."/>
            <person name="Kawashima T."/>
            <person name="Lemaire P."/>
            <person name="Martinez D."/>
            <person name="Meinertzhagen I.A."/>
            <person name="Necula S."/>
            <person name="Nonaka M."/>
            <person name="Putnam N."/>
            <person name="Rash S."/>
            <person name="Saiga H."/>
            <person name="Satake M."/>
            <person name="Terry A."/>
            <person name="Yamada L."/>
            <person name="Wang H.G."/>
            <person name="Awazu S."/>
            <person name="Azumi K."/>
            <person name="Boore J."/>
            <person name="Branno M."/>
            <person name="Chin-Bow S."/>
            <person name="DeSantis R."/>
            <person name="Doyle S."/>
            <person name="Francino P."/>
            <person name="Keys D.N."/>
            <person name="Haga S."/>
            <person name="Hayashi H."/>
            <person name="Hino K."/>
            <person name="Imai K.S."/>
            <person name="Inaba K."/>
            <person name="Kano S."/>
            <person name="Kobayashi K."/>
            <person name="Kobayashi M."/>
            <person name="Lee B.I."/>
            <person name="Makabe K.W."/>
            <person name="Manohar C."/>
            <person name="Matassi G."/>
            <person name="Medina M."/>
            <person name="Mochizuki Y."/>
            <person name="Mount S."/>
            <person name="Morishita T."/>
            <person name="Miura S."/>
            <person name="Nakayama A."/>
            <person name="Nishizaka S."/>
            <person name="Nomoto H."/>
            <person name="Ohta F."/>
            <person name="Oishi K."/>
            <person name="Rigoutsos I."/>
            <person name="Sano M."/>
            <person name="Sasaki A."/>
            <person name="Sasakura Y."/>
            <person name="Shoguchi E."/>
            <person name="Shin-i T."/>
            <person name="Spagnuolo A."/>
            <person name="Stainier D."/>
            <person name="Suzuki M.M."/>
            <person name="Tassy O."/>
            <person name="Takatori N."/>
            <person name="Tokuoka M."/>
            <person name="Yagi K."/>
            <person name="Yoshizaki F."/>
            <person name="Wada S."/>
            <person name="Zhang C."/>
            <person name="Hyatt P.D."/>
            <person name="Larimer F."/>
            <person name="Detter C."/>
            <person name="Doggett N."/>
            <person name="Glavina T."/>
            <person name="Hawkins T."/>
            <person name="Richardson P."/>
            <person name="Lucas S."/>
            <person name="Kohara Y."/>
            <person name="Levine M."/>
            <person name="Satoh N."/>
            <person name="Rokhsar D.S."/>
        </authorList>
    </citation>
    <scope>NUCLEOTIDE SEQUENCE [LARGE SCALE GENOMIC DNA]</scope>
</reference>
<reference evidence="13" key="4">
    <citation type="submission" date="2025-09" db="UniProtKB">
        <authorList>
            <consortium name="Ensembl"/>
        </authorList>
    </citation>
    <scope>IDENTIFICATION</scope>
</reference>
<dbReference type="InterPro" id="IPR023198">
    <property type="entry name" value="PGP-like_dom2"/>
</dbReference>
<sequence>ILRCLWSTSTSLRPRNSHVTHVIFDMDGLLLNTEDLYTEAFQNICSEYGKEYTWSIKMHCMGQKPDASAKYTIDQLNLPLTTEQWKEKLGKQLNVVFSRSKLLPGAKKLVSHLKSKGIPIAICSGSSKAAFVAKTSHHSEFFSQFDPIVLCGDDPEVKHGKPHPDAYNVTNSRFAFPPNPKTVLVFEDAPNGVIAGVEAGMQVVMVPDHRVPNTLTEKATVALKSLEDFKPEDFGLPAYDE</sequence>
<accession>H2XZV1</accession>
<evidence type="ECO:0000256" key="3">
    <source>
        <dbReference type="ARBA" id="ARBA00022723"/>
    </source>
</evidence>
<comment type="similarity">
    <text evidence="2">Belongs to the HAD-like hydrolase superfamily. CbbY/CbbZ/Gph/YieH family.</text>
</comment>
<dbReference type="PANTHER" id="PTHR18901">
    <property type="entry name" value="2-DEOXYGLUCOSE-6-PHOSPHATE PHOSPHATASE 2"/>
    <property type="match status" value="1"/>
</dbReference>
<dbReference type="InterPro" id="IPR023214">
    <property type="entry name" value="HAD_sf"/>
</dbReference>
<keyword evidence="14" id="KW-1185">Reference proteome</keyword>
<dbReference type="Pfam" id="PF13419">
    <property type="entry name" value="HAD_2"/>
    <property type="match status" value="1"/>
</dbReference>
<dbReference type="GeneTree" id="ENSGT00390000014753"/>
<dbReference type="PANTHER" id="PTHR18901:SF38">
    <property type="entry name" value="PSEUDOURIDINE-5'-PHOSPHATASE"/>
    <property type="match status" value="1"/>
</dbReference>
<reference evidence="13" key="2">
    <citation type="journal article" date="2008" name="Genome Biol.">
        <title>Improved genome assembly and evidence-based global gene model set for the chordate Ciona intestinalis: new insight into intron and operon populations.</title>
        <authorList>
            <person name="Satou Y."/>
            <person name="Mineta K."/>
            <person name="Ogasawara M."/>
            <person name="Sasakura Y."/>
            <person name="Shoguchi E."/>
            <person name="Ueno K."/>
            <person name="Yamada L."/>
            <person name="Matsumoto J."/>
            <person name="Wasserscheid J."/>
            <person name="Dewar K."/>
            <person name="Wiley G.B."/>
            <person name="Macmil S.L."/>
            <person name="Roe B.A."/>
            <person name="Zeller R.W."/>
            <person name="Hastings K.E."/>
            <person name="Lemaire P."/>
            <person name="Lindquist E."/>
            <person name="Endo T."/>
            <person name="Hotta K."/>
            <person name="Inaba K."/>
        </authorList>
    </citation>
    <scope>NUCLEOTIDE SEQUENCE [LARGE SCALE GENOMIC DNA]</scope>
    <source>
        <strain evidence="13">wild type</strain>
    </source>
</reference>
<dbReference type="SUPFAM" id="SSF56784">
    <property type="entry name" value="HAD-like"/>
    <property type="match status" value="1"/>
</dbReference>
<evidence type="ECO:0000256" key="6">
    <source>
        <dbReference type="ARBA" id="ARBA00052504"/>
    </source>
</evidence>